<evidence type="ECO:0000313" key="2">
    <source>
        <dbReference type="Proteomes" id="UP000266305"/>
    </source>
</evidence>
<proteinExistence type="predicted"/>
<reference evidence="1 2" key="1">
    <citation type="submission" date="2018-08" db="EMBL/GenBank/DDBJ databases">
        <title>Draft genome sequence of Rhodobacter sphaeroides FY.</title>
        <authorList>
            <person name="Rayyan A."/>
            <person name="Meyer T.E."/>
            <person name="Kyndt J.A."/>
        </authorList>
    </citation>
    <scope>NUCLEOTIDE SEQUENCE [LARGE SCALE GENOMIC DNA]</scope>
    <source>
        <strain evidence="1 2">FY</strain>
    </source>
</reference>
<dbReference type="InterPro" id="IPR021829">
    <property type="entry name" value="DUF3419"/>
</dbReference>
<dbReference type="PANTHER" id="PTHR47473:SF1">
    <property type="entry name" value="METHYLTRANSFERASE DOMAIN-CONTAINING PROTEIN"/>
    <property type="match status" value="1"/>
</dbReference>
<dbReference type="SUPFAM" id="SSF53335">
    <property type="entry name" value="S-adenosyl-L-methionine-dependent methyltransferases"/>
    <property type="match status" value="1"/>
</dbReference>
<dbReference type="InterPro" id="IPR029063">
    <property type="entry name" value="SAM-dependent_MTases_sf"/>
</dbReference>
<dbReference type="Pfam" id="PF11899">
    <property type="entry name" value="DUF3419"/>
    <property type="match status" value="1"/>
</dbReference>
<dbReference type="AlphaFoldDB" id="A0AAX1UHS9"/>
<dbReference type="EMBL" id="QWGP01000025">
    <property type="protein sequence ID" value="RHZ92273.1"/>
    <property type="molecule type" value="Genomic_DNA"/>
</dbReference>
<dbReference type="Proteomes" id="UP000266305">
    <property type="component" value="Unassembled WGS sequence"/>
</dbReference>
<sequence>MTQFALTRLPAPPVARQIGAAVHRTPLLSAEGLMERMFSRLFHGLVYPQIWEDPAVDMAALAIRPGDRLVAIASGGCNVLSYLTQGPGSILAVDLSPAHVALGRLKLAAARTLPDHAAFFDLFGRADLPGNAALYDRHIAPALDGRSRRYWEARSPFGRRIQLFERGFYRHGALGRFIGAAHTLARATGTDLRGFLDCPDIEAQRSFFYAHIGPLFEAPVVQALARRPAALFGLGIPPAQYALLAGDGDGDVLPVLRQRLHRLLCDFPLRENYFAFQAIARRYPLPGEGALPPYLEPTAFETLRENAGRVQIENRSLTEALAAEPEESIHGFTLLDAQDWMTDAQLTALWRQVTRTAAPGARVIFRTGGAADLLPGRVPEEILGHWRADQAAGQAGHAADRSAIYGGFHLYRRRNA</sequence>
<name>A0AAX1UHS9_CERSP</name>
<protein>
    <submittedName>
        <fullName evidence="1">DUF3419 family protein</fullName>
    </submittedName>
</protein>
<evidence type="ECO:0000313" key="1">
    <source>
        <dbReference type="EMBL" id="RHZ92273.1"/>
    </source>
</evidence>
<comment type="caution">
    <text evidence="1">The sequence shown here is derived from an EMBL/GenBank/DDBJ whole genome shotgun (WGS) entry which is preliminary data.</text>
</comment>
<organism evidence="1 2">
    <name type="scientific">Cereibacter sphaeroides</name>
    <name type="common">Rhodobacter sphaeroides</name>
    <dbReference type="NCBI Taxonomy" id="1063"/>
    <lineage>
        <taxon>Bacteria</taxon>
        <taxon>Pseudomonadati</taxon>
        <taxon>Pseudomonadota</taxon>
        <taxon>Alphaproteobacteria</taxon>
        <taxon>Rhodobacterales</taxon>
        <taxon>Paracoccaceae</taxon>
        <taxon>Cereibacter</taxon>
    </lineage>
</organism>
<accession>A0AAX1UHS9</accession>
<dbReference type="RefSeq" id="WP_119000954.1">
    <property type="nucleotide sequence ID" value="NZ_QWGP01000025.1"/>
</dbReference>
<gene>
    <name evidence="1" type="ORF">D1114_17845</name>
</gene>
<dbReference type="PANTHER" id="PTHR47473">
    <property type="entry name" value="BTA1P"/>
    <property type="match status" value="1"/>
</dbReference>